<evidence type="ECO:0000256" key="4">
    <source>
        <dbReference type="ARBA" id="ARBA00022989"/>
    </source>
</evidence>
<evidence type="ECO:0000256" key="3">
    <source>
        <dbReference type="ARBA" id="ARBA00022692"/>
    </source>
</evidence>
<keyword evidence="2" id="KW-1003">Cell membrane</keyword>
<reference evidence="7 8" key="1">
    <citation type="submission" date="2019-03" db="EMBL/GenBank/DDBJ databases">
        <title>Genomic Encyclopedia of Type Strains, Phase IV (KMG-IV): sequencing the most valuable type-strain genomes for metagenomic binning, comparative biology and taxonomic classification.</title>
        <authorList>
            <person name="Goeker M."/>
        </authorList>
    </citation>
    <scope>NUCLEOTIDE SEQUENCE [LARGE SCALE GENOMIC DNA]</scope>
    <source>
        <strain evidence="7 8">DSM 20467</strain>
    </source>
</reference>
<organism evidence="7 8">
    <name type="scientific">Pectinatus cerevisiiphilus</name>
    <dbReference type="NCBI Taxonomy" id="86956"/>
    <lineage>
        <taxon>Bacteria</taxon>
        <taxon>Bacillati</taxon>
        <taxon>Bacillota</taxon>
        <taxon>Negativicutes</taxon>
        <taxon>Selenomonadales</taxon>
        <taxon>Selenomonadaceae</taxon>
        <taxon>Pectinatus</taxon>
    </lineage>
</organism>
<gene>
    <name evidence="7" type="ORF">EDC37_11039</name>
</gene>
<dbReference type="InterPro" id="IPR003339">
    <property type="entry name" value="ABC/ECF_trnsptr_transmembrane"/>
</dbReference>
<feature type="transmembrane region" description="Helical" evidence="6">
    <location>
        <begin position="64"/>
        <end position="81"/>
    </location>
</feature>
<dbReference type="GO" id="GO:0005886">
    <property type="term" value="C:plasma membrane"/>
    <property type="evidence" value="ECO:0007669"/>
    <property type="project" value="UniProtKB-ARBA"/>
</dbReference>
<evidence type="ECO:0000313" key="7">
    <source>
        <dbReference type="EMBL" id="TCS78409.1"/>
    </source>
</evidence>
<comment type="caution">
    <text evidence="7">The sequence shown here is derived from an EMBL/GenBank/DDBJ whole genome shotgun (WGS) entry which is preliminary data.</text>
</comment>
<dbReference type="CDD" id="cd16914">
    <property type="entry name" value="EcfT"/>
    <property type="match status" value="1"/>
</dbReference>
<feature type="transmembrane region" description="Helical" evidence="6">
    <location>
        <begin position="141"/>
        <end position="164"/>
    </location>
</feature>
<dbReference type="OrthoDB" id="8585740at2"/>
<feature type="transmembrane region" description="Helical" evidence="6">
    <location>
        <begin position="116"/>
        <end position="135"/>
    </location>
</feature>
<evidence type="ECO:0000256" key="5">
    <source>
        <dbReference type="ARBA" id="ARBA00023136"/>
    </source>
</evidence>
<evidence type="ECO:0000256" key="6">
    <source>
        <dbReference type="SAM" id="Phobius"/>
    </source>
</evidence>
<evidence type="ECO:0000256" key="2">
    <source>
        <dbReference type="ARBA" id="ARBA00022475"/>
    </source>
</evidence>
<keyword evidence="4 6" id="KW-1133">Transmembrane helix</keyword>
<comment type="subcellular location">
    <subcellularLocation>
        <location evidence="1">Membrane</location>
        <topology evidence="1">Multi-pass membrane protein</topology>
    </subcellularLocation>
</comment>
<sequence>MERIKQLKHCPAGQGRNKMPAWLLQKDYYQPGHSTENFLNKTLLSIIAKMIIFRENAIGSKKSFVSASFKFFFVLLLIFLISLARSLLFLLIVLAVVLIYLCFLSGHRLLAILKPALAAALFCLLIMLPAAFWGMSSLWVLPFKVFLTTVIVALLAYNTPFYLLTKAMGGMHIPGLFIMAIDIAVRYIALLGNTAYDLLIALKLRSVGKNKRKYQSLGGIMGMTFIKSQEYAAETYNAMLCRCFTGEYHVAQHHHFQKKHVLYVLVTLFLLIIFLYTEGYLATWFH</sequence>
<dbReference type="PANTHER" id="PTHR34857">
    <property type="entry name" value="SLL0384 PROTEIN"/>
    <property type="match status" value="1"/>
</dbReference>
<dbReference type="AlphaFoldDB" id="A0A4R3K6G4"/>
<dbReference type="Proteomes" id="UP000295188">
    <property type="component" value="Unassembled WGS sequence"/>
</dbReference>
<keyword evidence="8" id="KW-1185">Reference proteome</keyword>
<dbReference type="EMBL" id="SMAA01000010">
    <property type="protein sequence ID" value="TCS78409.1"/>
    <property type="molecule type" value="Genomic_DNA"/>
</dbReference>
<feature type="transmembrane region" description="Helical" evidence="6">
    <location>
        <begin position="261"/>
        <end position="285"/>
    </location>
</feature>
<keyword evidence="5 6" id="KW-0472">Membrane</keyword>
<dbReference type="Pfam" id="PF02361">
    <property type="entry name" value="CbiQ"/>
    <property type="match status" value="1"/>
</dbReference>
<evidence type="ECO:0000313" key="8">
    <source>
        <dbReference type="Proteomes" id="UP000295188"/>
    </source>
</evidence>
<accession>A0A4R3K6G4</accession>
<feature type="transmembrane region" description="Helical" evidence="6">
    <location>
        <begin position="87"/>
        <end position="104"/>
    </location>
</feature>
<dbReference type="RefSeq" id="WP_132549955.1">
    <property type="nucleotide sequence ID" value="NZ_SMAA01000010.1"/>
</dbReference>
<evidence type="ECO:0000256" key="1">
    <source>
        <dbReference type="ARBA" id="ARBA00004141"/>
    </source>
</evidence>
<dbReference type="PANTHER" id="PTHR34857:SF2">
    <property type="entry name" value="SLL0384 PROTEIN"/>
    <property type="match status" value="1"/>
</dbReference>
<name>A0A4R3K6G4_9FIRM</name>
<proteinExistence type="predicted"/>
<protein>
    <submittedName>
        <fullName evidence="7">Cobalt/nickel transport system permease protein</fullName>
    </submittedName>
</protein>
<keyword evidence="3 6" id="KW-0812">Transmembrane</keyword>
<dbReference type="InterPro" id="IPR051611">
    <property type="entry name" value="ECF_transporter_component"/>
</dbReference>